<name>A0ABU9BA63_9BURK</name>
<dbReference type="EMBL" id="JBBUTF010000005">
    <property type="protein sequence ID" value="MEK8025640.1"/>
    <property type="molecule type" value="Genomic_DNA"/>
</dbReference>
<comment type="caution">
    <text evidence="3">The sequence shown here is derived from an EMBL/GenBank/DDBJ whole genome shotgun (WGS) entry which is preliminary data.</text>
</comment>
<dbReference type="RefSeq" id="WP_341373421.1">
    <property type="nucleotide sequence ID" value="NZ_JBBUTF010000005.1"/>
</dbReference>
<reference evidence="3 4" key="1">
    <citation type="submission" date="2024-04" db="EMBL/GenBank/DDBJ databases">
        <title>Novel species of the genus Ideonella isolated from streams.</title>
        <authorList>
            <person name="Lu H."/>
        </authorList>
    </citation>
    <scope>NUCLEOTIDE SEQUENCE [LARGE SCALE GENOMIC DNA]</scope>
    <source>
        <strain evidence="3 4">BYS139W</strain>
    </source>
</reference>
<dbReference type="InterPro" id="IPR013424">
    <property type="entry name" value="Ice-binding_C"/>
</dbReference>
<sequence>MALFQRLMLASALAAGLVPAASHAATIDFNSVASSITSSAGYALTGTEFVSQGVRFVSNSSSPLVLYAFSSTLGNAVGLAASPDNSVFLVGLDYSIEVLPGFTFDLLTLDLIGQQGNSLQGSVFGTTGSQTISFARGGADSWINDYLAVTAATTIGTITSISFGSNAFVGLDNLALTLSNTGGGGNNGGGSVPEPASFALALAALAGIGVSRRRQA</sequence>
<keyword evidence="4" id="KW-1185">Reference proteome</keyword>
<gene>
    <name evidence="3" type="ORF">AACH11_06675</name>
</gene>
<feature type="chain" id="PRO_5047221296" evidence="1">
    <location>
        <begin position="25"/>
        <end position="216"/>
    </location>
</feature>
<dbReference type="Pfam" id="PF07589">
    <property type="entry name" value="PEP-CTERM"/>
    <property type="match status" value="1"/>
</dbReference>
<evidence type="ECO:0000313" key="4">
    <source>
        <dbReference type="Proteomes" id="UP001368500"/>
    </source>
</evidence>
<evidence type="ECO:0000256" key="1">
    <source>
        <dbReference type="SAM" id="SignalP"/>
    </source>
</evidence>
<protein>
    <submittedName>
        <fullName evidence="3">PEP-CTERM sorting domain-containing protein</fullName>
    </submittedName>
</protein>
<accession>A0ABU9BA63</accession>
<feature type="domain" description="Ice-binding protein C-terminal" evidence="2">
    <location>
        <begin position="191"/>
        <end position="214"/>
    </location>
</feature>
<organism evidence="3 4">
    <name type="scientific">Pseudaquabacterium rugosum</name>
    <dbReference type="NCBI Taxonomy" id="2984194"/>
    <lineage>
        <taxon>Bacteria</taxon>
        <taxon>Pseudomonadati</taxon>
        <taxon>Pseudomonadota</taxon>
        <taxon>Betaproteobacteria</taxon>
        <taxon>Burkholderiales</taxon>
        <taxon>Sphaerotilaceae</taxon>
        <taxon>Pseudaquabacterium</taxon>
    </lineage>
</organism>
<feature type="signal peptide" evidence="1">
    <location>
        <begin position="1"/>
        <end position="24"/>
    </location>
</feature>
<keyword evidence="1" id="KW-0732">Signal</keyword>
<dbReference type="Proteomes" id="UP001368500">
    <property type="component" value="Unassembled WGS sequence"/>
</dbReference>
<evidence type="ECO:0000313" key="3">
    <source>
        <dbReference type="EMBL" id="MEK8025640.1"/>
    </source>
</evidence>
<dbReference type="NCBIfam" id="TIGR02595">
    <property type="entry name" value="PEP_CTERM"/>
    <property type="match status" value="1"/>
</dbReference>
<evidence type="ECO:0000259" key="2">
    <source>
        <dbReference type="Pfam" id="PF07589"/>
    </source>
</evidence>
<proteinExistence type="predicted"/>